<evidence type="ECO:0000313" key="2">
    <source>
        <dbReference type="Proteomes" id="UP001055811"/>
    </source>
</evidence>
<evidence type="ECO:0000313" key="1">
    <source>
        <dbReference type="EMBL" id="KAI3736822.1"/>
    </source>
</evidence>
<organism evidence="1 2">
    <name type="scientific">Cichorium intybus</name>
    <name type="common">Chicory</name>
    <dbReference type="NCBI Taxonomy" id="13427"/>
    <lineage>
        <taxon>Eukaryota</taxon>
        <taxon>Viridiplantae</taxon>
        <taxon>Streptophyta</taxon>
        <taxon>Embryophyta</taxon>
        <taxon>Tracheophyta</taxon>
        <taxon>Spermatophyta</taxon>
        <taxon>Magnoliopsida</taxon>
        <taxon>eudicotyledons</taxon>
        <taxon>Gunneridae</taxon>
        <taxon>Pentapetalae</taxon>
        <taxon>asterids</taxon>
        <taxon>campanulids</taxon>
        <taxon>Asterales</taxon>
        <taxon>Asteraceae</taxon>
        <taxon>Cichorioideae</taxon>
        <taxon>Cichorieae</taxon>
        <taxon>Cichoriinae</taxon>
        <taxon>Cichorium</taxon>
    </lineage>
</organism>
<keyword evidence="2" id="KW-1185">Reference proteome</keyword>
<comment type="caution">
    <text evidence="1">The sequence shown here is derived from an EMBL/GenBank/DDBJ whole genome shotgun (WGS) entry which is preliminary data.</text>
</comment>
<gene>
    <name evidence="1" type="ORF">L2E82_26809</name>
</gene>
<dbReference type="Proteomes" id="UP001055811">
    <property type="component" value="Linkage Group LG05"/>
</dbReference>
<proteinExistence type="predicted"/>
<sequence length="204" mass="23640">MKGNIELTSAAAAGILIFMELRLVCLTSLRYFLIWYMIIEWVTLIHDCYALWARPMWRFISATQTTTCAASPIAADQPQDSPKVCDSENGFRKSIGVDLKLVMERLGMLWDHDDKRRIIVSEEILDLFAEDEPSLDEVKEAFGVFDRNKDGYIDVKELQYALSEMGYLRISESDCRRMIDGYDVDKDSKISFREFLKLMEDCFQ</sequence>
<accession>A0ACB9CR85</accession>
<reference evidence="1 2" key="2">
    <citation type="journal article" date="2022" name="Mol. Ecol. Resour.">
        <title>The genomes of chicory, endive, great burdock and yacon provide insights into Asteraceae paleo-polyploidization history and plant inulin production.</title>
        <authorList>
            <person name="Fan W."/>
            <person name="Wang S."/>
            <person name="Wang H."/>
            <person name="Wang A."/>
            <person name="Jiang F."/>
            <person name="Liu H."/>
            <person name="Zhao H."/>
            <person name="Xu D."/>
            <person name="Zhang Y."/>
        </authorList>
    </citation>
    <scope>NUCLEOTIDE SEQUENCE [LARGE SCALE GENOMIC DNA]</scope>
    <source>
        <strain evidence="2">cv. Punajuju</strain>
        <tissue evidence="1">Leaves</tissue>
    </source>
</reference>
<protein>
    <submittedName>
        <fullName evidence="1">Uncharacterized protein</fullName>
    </submittedName>
</protein>
<reference evidence="2" key="1">
    <citation type="journal article" date="2022" name="Mol. Ecol. Resour.">
        <title>The genomes of chicory, endive, great burdock and yacon provide insights into Asteraceae palaeo-polyploidization history and plant inulin production.</title>
        <authorList>
            <person name="Fan W."/>
            <person name="Wang S."/>
            <person name="Wang H."/>
            <person name="Wang A."/>
            <person name="Jiang F."/>
            <person name="Liu H."/>
            <person name="Zhao H."/>
            <person name="Xu D."/>
            <person name="Zhang Y."/>
        </authorList>
    </citation>
    <scope>NUCLEOTIDE SEQUENCE [LARGE SCALE GENOMIC DNA]</scope>
    <source>
        <strain evidence="2">cv. Punajuju</strain>
    </source>
</reference>
<name>A0ACB9CR85_CICIN</name>
<dbReference type="EMBL" id="CM042013">
    <property type="protein sequence ID" value="KAI3736822.1"/>
    <property type="molecule type" value="Genomic_DNA"/>
</dbReference>